<name>A0A8J5W8G0_ZIZPA</name>
<reference evidence="1" key="1">
    <citation type="journal article" date="2021" name="bioRxiv">
        <title>Whole Genome Assembly and Annotation of Northern Wild Rice, Zizania palustris L., Supports a Whole Genome Duplication in the Zizania Genus.</title>
        <authorList>
            <person name="Haas M."/>
            <person name="Kono T."/>
            <person name="Macchietto M."/>
            <person name="Millas R."/>
            <person name="McGilp L."/>
            <person name="Shao M."/>
            <person name="Duquette J."/>
            <person name="Hirsch C.N."/>
            <person name="Kimball J."/>
        </authorList>
    </citation>
    <scope>NUCLEOTIDE SEQUENCE</scope>
    <source>
        <tissue evidence="1">Fresh leaf tissue</tissue>
    </source>
</reference>
<sequence>MTITVRRPSLPVATLLGRCRTTRYLAQLHAYIHYRVGVYCVQPSATQSSAWPRILVIVVSPTLSHASSMAASVRGLPLFPPVRSPCASCRLSPSPQSHSVDAASEGAPCRPNPVEVVGIGRW</sequence>
<comment type="caution">
    <text evidence="1">The sequence shown here is derived from an EMBL/GenBank/DDBJ whole genome shotgun (WGS) entry which is preliminary data.</text>
</comment>
<evidence type="ECO:0000313" key="2">
    <source>
        <dbReference type="Proteomes" id="UP000729402"/>
    </source>
</evidence>
<gene>
    <name evidence="1" type="ORF">GUJ93_ZPchr0010g10127</name>
</gene>
<evidence type="ECO:0000313" key="1">
    <source>
        <dbReference type="EMBL" id="KAG8084834.1"/>
    </source>
</evidence>
<organism evidence="1 2">
    <name type="scientific">Zizania palustris</name>
    <name type="common">Northern wild rice</name>
    <dbReference type="NCBI Taxonomy" id="103762"/>
    <lineage>
        <taxon>Eukaryota</taxon>
        <taxon>Viridiplantae</taxon>
        <taxon>Streptophyta</taxon>
        <taxon>Embryophyta</taxon>
        <taxon>Tracheophyta</taxon>
        <taxon>Spermatophyta</taxon>
        <taxon>Magnoliopsida</taxon>
        <taxon>Liliopsida</taxon>
        <taxon>Poales</taxon>
        <taxon>Poaceae</taxon>
        <taxon>BOP clade</taxon>
        <taxon>Oryzoideae</taxon>
        <taxon>Oryzeae</taxon>
        <taxon>Zizaniinae</taxon>
        <taxon>Zizania</taxon>
    </lineage>
</organism>
<keyword evidence="2" id="KW-1185">Reference proteome</keyword>
<reference evidence="1" key="2">
    <citation type="submission" date="2021-02" db="EMBL/GenBank/DDBJ databases">
        <authorList>
            <person name="Kimball J.A."/>
            <person name="Haas M.W."/>
            <person name="Macchietto M."/>
            <person name="Kono T."/>
            <person name="Duquette J."/>
            <person name="Shao M."/>
        </authorList>
    </citation>
    <scope>NUCLEOTIDE SEQUENCE</scope>
    <source>
        <tissue evidence="1">Fresh leaf tissue</tissue>
    </source>
</reference>
<dbReference type="AlphaFoldDB" id="A0A8J5W8G0"/>
<protein>
    <submittedName>
        <fullName evidence="1">Uncharacterized protein</fullName>
    </submittedName>
</protein>
<dbReference type="EMBL" id="JAAALK010000082">
    <property type="protein sequence ID" value="KAG8084834.1"/>
    <property type="molecule type" value="Genomic_DNA"/>
</dbReference>
<dbReference type="Proteomes" id="UP000729402">
    <property type="component" value="Unassembled WGS sequence"/>
</dbReference>
<proteinExistence type="predicted"/>
<accession>A0A8J5W8G0</accession>